<name>A0AAV7UJX0_PLEWA</name>
<dbReference type="EMBL" id="JANPWB010000005">
    <property type="protein sequence ID" value="KAJ1188651.1"/>
    <property type="molecule type" value="Genomic_DNA"/>
</dbReference>
<dbReference type="Proteomes" id="UP001066276">
    <property type="component" value="Chromosome 3_1"/>
</dbReference>
<comment type="caution">
    <text evidence="2">The sequence shown here is derived from an EMBL/GenBank/DDBJ whole genome shotgun (WGS) entry which is preliminary data.</text>
</comment>
<evidence type="ECO:0000256" key="1">
    <source>
        <dbReference type="SAM" id="MobiDB-lite"/>
    </source>
</evidence>
<dbReference type="AlphaFoldDB" id="A0AAV7UJX0"/>
<evidence type="ECO:0000313" key="3">
    <source>
        <dbReference type="Proteomes" id="UP001066276"/>
    </source>
</evidence>
<accession>A0AAV7UJX0</accession>
<protein>
    <submittedName>
        <fullName evidence="2">Uncharacterized protein</fullName>
    </submittedName>
</protein>
<keyword evidence="3" id="KW-1185">Reference proteome</keyword>
<sequence length="163" mass="17226">MFRTTGRGSDPLHEAGVPSSAEEELVARSVSTSDRGWTRRWGGSGCSPSSGPELFLRCRRGAARRTTVTPGPRDLRGIFINLSPALQIITGRHLSHSLWPPHRAGTLHLTRARPVCAGAPGTTLDPVQRVARGGGASTGLTLPGESDWESPCWALGARLVGAS</sequence>
<organism evidence="2 3">
    <name type="scientific">Pleurodeles waltl</name>
    <name type="common">Iberian ribbed newt</name>
    <dbReference type="NCBI Taxonomy" id="8319"/>
    <lineage>
        <taxon>Eukaryota</taxon>
        <taxon>Metazoa</taxon>
        <taxon>Chordata</taxon>
        <taxon>Craniata</taxon>
        <taxon>Vertebrata</taxon>
        <taxon>Euteleostomi</taxon>
        <taxon>Amphibia</taxon>
        <taxon>Batrachia</taxon>
        <taxon>Caudata</taxon>
        <taxon>Salamandroidea</taxon>
        <taxon>Salamandridae</taxon>
        <taxon>Pleurodelinae</taxon>
        <taxon>Pleurodeles</taxon>
    </lineage>
</organism>
<evidence type="ECO:0000313" key="2">
    <source>
        <dbReference type="EMBL" id="KAJ1188651.1"/>
    </source>
</evidence>
<gene>
    <name evidence="2" type="ORF">NDU88_005410</name>
</gene>
<feature type="region of interest" description="Disordered" evidence="1">
    <location>
        <begin position="1"/>
        <end position="50"/>
    </location>
</feature>
<proteinExistence type="predicted"/>
<reference evidence="2" key="1">
    <citation type="journal article" date="2022" name="bioRxiv">
        <title>Sequencing and chromosome-scale assembly of the giantPleurodeles waltlgenome.</title>
        <authorList>
            <person name="Brown T."/>
            <person name="Elewa A."/>
            <person name="Iarovenko S."/>
            <person name="Subramanian E."/>
            <person name="Araus A.J."/>
            <person name="Petzold A."/>
            <person name="Susuki M."/>
            <person name="Suzuki K.-i.T."/>
            <person name="Hayashi T."/>
            <person name="Toyoda A."/>
            <person name="Oliveira C."/>
            <person name="Osipova E."/>
            <person name="Leigh N.D."/>
            <person name="Simon A."/>
            <person name="Yun M.H."/>
        </authorList>
    </citation>
    <scope>NUCLEOTIDE SEQUENCE</scope>
    <source>
        <strain evidence="2">20211129_DDA</strain>
        <tissue evidence="2">Liver</tissue>
    </source>
</reference>